<evidence type="ECO:0000259" key="1">
    <source>
        <dbReference type="Pfam" id="PF13676"/>
    </source>
</evidence>
<evidence type="ECO:0000313" key="3">
    <source>
        <dbReference type="Proteomes" id="UP001153050"/>
    </source>
</evidence>
<comment type="caution">
    <text evidence="2">The sequence shown here is derived from an EMBL/GenBank/DDBJ whole genome shotgun (WGS) entry which is preliminary data.</text>
</comment>
<dbReference type="EMBL" id="CAKXZT010000130">
    <property type="protein sequence ID" value="CAH2402737.1"/>
    <property type="molecule type" value="Genomic_DNA"/>
</dbReference>
<sequence length="123" mass="13527">MLVATTAGVSTCRSPLMLEFGAAPRPLADGEQWNVFLSYRSANRPRVMNLYDVLRRYGHKVFLDQCVLVAGDQLIARLEDALATSQGVCSFGRMPRATPTGCAVSTKSWSSGPRRRRAFASCR</sequence>
<evidence type="ECO:0000313" key="2">
    <source>
        <dbReference type="EMBL" id="CAH2402737.1"/>
    </source>
</evidence>
<dbReference type="Pfam" id="PF13676">
    <property type="entry name" value="TIR_2"/>
    <property type="match status" value="1"/>
</dbReference>
<gene>
    <name evidence="2" type="ORF">MES5069_350028</name>
</gene>
<dbReference type="SUPFAM" id="SSF52200">
    <property type="entry name" value="Toll/Interleukin receptor TIR domain"/>
    <property type="match status" value="1"/>
</dbReference>
<keyword evidence="3" id="KW-1185">Reference proteome</keyword>
<proteinExistence type="predicted"/>
<name>A0ABN8JXM3_9HYPH</name>
<dbReference type="RefSeq" id="WP_367185970.1">
    <property type="nucleotide sequence ID" value="NZ_CAKXZT010000130.1"/>
</dbReference>
<dbReference type="InterPro" id="IPR000157">
    <property type="entry name" value="TIR_dom"/>
</dbReference>
<protein>
    <recommendedName>
        <fullName evidence="1">TIR domain-containing protein</fullName>
    </recommendedName>
</protein>
<accession>A0ABN8JXM3</accession>
<dbReference type="InterPro" id="IPR035897">
    <property type="entry name" value="Toll_tir_struct_dom_sf"/>
</dbReference>
<dbReference type="Gene3D" id="3.40.50.10140">
    <property type="entry name" value="Toll/interleukin-1 receptor homology (TIR) domain"/>
    <property type="match status" value="1"/>
</dbReference>
<reference evidence="2 3" key="1">
    <citation type="submission" date="2022-03" db="EMBL/GenBank/DDBJ databases">
        <authorList>
            <person name="Brunel B."/>
        </authorList>
    </citation>
    <scope>NUCLEOTIDE SEQUENCE [LARGE SCALE GENOMIC DNA]</scope>
    <source>
        <strain evidence="2">STM5069sample</strain>
    </source>
</reference>
<organism evidence="2 3">
    <name type="scientific">Mesorhizobium escarrei</name>
    <dbReference type="NCBI Taxonomy" id="666018"/>
    <lineage>
        <taxon>Bacteria</taxon>
        <taxon>Pseudomonadati</taxon>
        <taxon>Pseudomonadota</taxon>
        <taxon>Alphaproteobacteria</taxon>
        <taxon>Hyphomicrobiales</taxon>
        <taxon>Phyllobacteriaceae</taxon>
        <taxon>Mesorhizobium</taxon>
    </lineage>
</organism>
<dbReference type="Proteomes" id="UP001153050">
    <property type="component" value="Unassembled WGS sequence"/>
</dbReference>
<feature type="domain" description="TIR" evidence="1">
    <location>
        <begin position="35"/>
        <end position="88"/>
    </location>
</feature>